<evidence type="ECO:0000313" key="3">
    <source>
        <dbReference type="Proteomes" id="UP001174909"/>
    </source>
</evidence>
<sequence>MEMAKIGATEKGGVCRLALTDVDKAARDLFVQWCGEAGCAVQRRQDGQHLRPPGWHGRDAPAGDDRQPHRQPADGWQVRRHLRRARGPRVIRTLNDLGYRDRRTHRGLGLDQ</sequence>
<dbReference type="Proteomes" id="UP001174909">
    <property type="component" value="Unassembled WGS sequence"/>
</dbReference>
<proteinExistence type="predicted"/>
<dbReference type="GO" id="GO:0016787">
    <property type="term" value="F:hydrolase activity"/>
    <property type="evidence" value="ECO:0007669"/>
    <property type="project" value="UniProtKB-KW"/>
</dbReference>
<name>A0AA35W1I8_GEOBA</name>
<keyword evidence="2" id="KW-0378">Hydrolase</keyword>
<keyword evidence="3" id="KW-1185">Reference proteome</keyword>
<protein>
    <submittedName>
        <fullName evidence="2">N-carbamoyl-L-amino-acid hydrolase</fullName>
    </submittedName>
</protein>
<organism evidence="2 3">
    <name type="scientific">Geodia barretti</name>
    <name type="common">Barrett's horny sponge</name>
    <dbReference type="NCBI Taxonomy" id="519541"/>
    <lineage>
        <taxon>Eukaryota</taxon>
        <taxon>Metazoa</taxon>
        <taxon>Porifera</taxon>
        <taxon>Demospongiae</taxon>
        <taxon>Heteroscleromorpha</taxon>
        <taxon>Tetractinellida</taxon>
        <taxon>Astrophorina</taxon>
        <taxon>Geodiidae</taxon>
        <taxon>Geodia</taxon>
    </lineage>
</organism>
<dbReference type="Gene3D" id="3.40.630.10">
    <property type="entry name" value="Zn peptidases"/>
    <property type="match status" value="1"/>
</dbReference>
<dbReference type="EMBL" id="CASHTH010000127">
    <property type="protein sequence ID" value="CAI7991777.1"/>
    <property type="molecule type" value="Genomic_DNA"/>
</dbReference>
<evidence type="ECO:0000313" key="2">
    <source>
        <dbReference type="EMBL" id="CAI7991777.1"/>
    </source>
</evidence>
<dbReference type="AlphaFoldDB" id="A0AA35W1I8"/>
<feature type="compositionally biased region" description="Basic and acidic residues" evidence="1">
    <location>
        <begin position="56"/>
        <end position="72"/>
    </location>
</feature>
<reference evidence="2" key="1">
    <citation type="submission" date="2023-03" db="EMBL/GenBank/DDBJ databases">
        <authorList>
            <person name="Steffen K."/>
            <person name="Cardenas P."/>
        </authorList>
    </citation>
    <scope>NUCLEOTIDE SEQUENCE</scope>
</reference>
<accession>A0AA35W1I8</accession>
<dbReference type="SUPFAM" id="SSF53187">
    <property type="entry name" value="Zn-dependent exopeptidases"/>
    <property type="match status" value="1"/>
</dbReference>
<gene>
    <name evidence="2" type="ORF">GBAR_LOCUS822</name>
</gene>
<evidence type="ECO:0000256" key="1">
    <source>
        <dbReference type="SAM" id="MobiDB-lite"/>
    </source>
</evidence>
<comment type="caution">
    <text evidence="2">The sequence shown here is derived from an EMBL/GenBank/DDBJ whole genome shotgun (WGS) entry which is preliminary data.</text>
</comment>
<feature type="region of interest" description="Disordered" evidence="1">
    <location>
        <begin position="45"/>
        <end position="76"/>
    </location>
</feature>